<feature type="transmembrane region" description="Helical" evidence="1">
    <location>
        <begin position="195"/>
        <end position="214"/>
    </location>
</feature>
<proteinExistence type="predicted"/>
<dbReference type="RefSeq" id="WP_379710442.1">
    <property type="nucleotide sequence ID" value="NZ_JBHSCZ010000003.1"/>
</dbReference>
<evidence type="ECO:0000256" key="1">
    <source>
        <dbReference type="SAM" id="Phobius"/>
    </source>
</evidence>
<keyword evidence="1" id="KW-0472">Membrane</keyword>
<dbReference type="InterPro" id="IPR022134">
    <property type="entry name" value="DUF3667"/>
</dbReference>
<feature type="transmembrane region" description="Helical" evidence="1">
    <location>
        <begin position="88"/>
        <end position="108"/>
    </location>
</feature>
<feature type="transmembrane region" description="Helical" evidence="1">
    <location>
        <begin position="299"/>
        <end position="320"/>
    </location>
</feature>
<dbReference type="Pfam" id="PF12412">
    <property type="entry name" value="DUF3667"/>
    <property type="match status" value="1"/>
</dbReference>
<reference evidence="3" key="1">
    <citation type="journal article" date="2019" name="Int. J. Syst. Evol. Microbiol.">
        <title>The Global Catalogue of Microorganisms (GCM) 10K type strain sequencing project: providing services to taxonomists for standard genome sequencing and annotation.</title>
        <authorList>
            <consortium name="The Broad Institute Genomics Platform"/>
            <consortium name="The Broad Institute Genome Sequencing Center for Infectious Disease"/>
            <person name="Wu L."/>
            <person name="Ma J."/>
        </authorList>
    </citation>
    <scope>NUCLEOTIDE SEQUENCE [LARGE SCALE GENOMIC DNA]</scope>
    <source>
        <strain evidence="3">CECT 8289</strain>
    </source>
</reference>
<keyword evidence="1" id="KW-0812">Transmembrane</keyword>
<feature type="transmembrane region" description="Helical" evidence="1">
    <location>
        <begin position="261"/>
        <end position="278"/>
    </location>
</feature>
<sequence>MSHLKERKEKNCLNCNAQVHGRFCSVCGQENVVPQESAWHLVTHFFNDITHFDGKFFISLKYILFKPGFLSSEYVAGRRQSYLNPIRLYVFTSFLFFLILYTFIIPTFEIKNNNKVPPQQQQIIDSIQKENNDVEWINFYGKKKYKNLAEFDSLNALGKVDDGLIDKFITRRQLQLDEKYKNVEGGYSEKLSDNFIHSLPQLFIFTLPFLALFLKLIYWRNKQWYYVAHAIFAVHLYVFAYIIFLVIMLISKVEGYNYLHWLHYIKIAATFWIFYYTYKAVRNFYGQSRFKTIIKIILVVFYLMIILTLMMIVFGAISYLKL</sequence>
<keyword evidence="1" id="KW-1133">Transmembrane helix</keyword>
<protein>
    <submittedName>
        <fullName evidence="2">DUF3667 domain-containing protein</fullName>
    </submittedName>
</protein>
<evidence type="ECO:0000313" key="2">
    <source>
        <dbReference type="EMBL" id="MFC4263617.1"/>
    </source>
</evidence>
<name>A0ABV8QV61_9BACT</name>
<dbReference type="Proteomes" id="UP001595907">
    <property type="component" value="Unassembled WGS sequence"/>
</dbReference>
<organism evidence="2 3">
    <name type="scientific">Ferruginibacter yonginensis</name>
    <dbReference type="NCBI Taxonomy" id="1310416"/>
    <lineage>
        <taxon>Bacteria</taxon>
        <taxon>Pseudomonadati</taxon>
        <taxon>Bacteroidota</taxon>
        <taxon>Chitinophagia</taxon>
        <taxon>Chitinophagales</taxon>
        <taxon>Chitinophagaceae</taxon>
        <taxon>Ferruginibacter</taxon>
    </lineage>
</organism>
<evidence type="ECO:0000313" key="3">
    <source>
        <dbReference type="Proteomes" id="UP001595907"/>
    </source>
</evidence>
<gene>
    <name evidence="2" type="ORF">ACFOWM_12050</name>
</gene>
<feature type="transmembrane region" description="Helical" evidence="1">
    <location>
        <begin position="226"/>
        <end position="249"/>
    </location>
</feature>
<dbReference type="EMBL" id="JBHSCZ010000003">
    <property type="protein sequence ID" value="MFC4263617.1"/>
    <property type="molecule type" value="Genomic_DNA"/>
</dbReference>
<accession>A0ABV8QV61</accession>
<comment type="caution">
    <text evidence="2">The sequence shown here is derived from an EMBL/GenBank/DDBJ whole genome shotgun (WGS) entry which is preliminary data.</text>
</comment>
<keyword evidence="3" id="KW-1185">Reference proteome</keyword>